<dbReference type="PATRIC" id="fig|1121328.3.peg.1286"/>
<reference evidence="1 3" key="1">
    <citation type="submission" date="2016-02" db="EMBL/GenBank/DDBJ databases">
        <title>Draft genome sequence for Clostridium paradoxum JW-YL-7.</title>
        <authorList>
            <person name="Utturkar S.M."/>
            <person name="Lancaster A."/>
            <person name="Poole F.L."/>
            <person name="Adams M.W."/>
            <person name="Brown S.D."/>
        </authorList>
    </citation>
    <scope>NUCLEOTIDE SEQUENCE [LARGE SCALE GENOMIC DNA]</scope>
    <source>
        <strain evidence="1 3">JW-YL-7</strain>
    </source>
</reference>
<dbReference type="EMBL" id="LSFY01000001">
    <property type="protein sequence ID" value="KXZ40203.1"/>
    <property type="molecule type" value="Genomic_DNA"/>
</dbReference>
<proteinExistence type="predicted"/>
<evidence type="ECO:0000313" key="2">
    <source>
        <dbReference type="EMBL" id="SHK42743.1"/>
    </source>
</evidence>
<protein>
    <submittedName>
        <fullName evidence="1">Uncharacterized protein</fullName>
    </submittedName>
</protein>
<dbReference type="OrthoDB" id="1750707at2"/>
<keyword evidence="4" id="KW-1185">Reference proteome</keyword>
<dbReference type="Proteomes" id="UP000092605">
    <property type="component" value="Unassembled WGS sequence"/>
</dbReference>
<dbReference type="RefSeq" id="WP_066070659.1">
    <property type="nucleotide sequence ID" value="NZ_FRBG01000001.1"/>
</dbReference>
<reference evidence="2 4" key="2">
    <citation type="submission" date="2016-11" db="EMBL/GenBank/DDBJ databases">
        <authorList>
            <person name="Varghese N."/>
            <person name="Submissions S."/>
        </authorList>
    </citation>
    <scope>NUCLEOTIDE SEQUENCE [LARGE SCALE GENOMIC DNA]</scope>
    <source>
        <strain evidence="2 4">DSM 7308</strain>
    </source>
</reference>
<dbReference type="EMBL" id="FRBG01000001">
    <property type="protein sequence ID" value="SHK42743.1"/>
    <property type="molecule type" value="Genomic_DNA"/>
</dbReference>
<evidence type="ECO:0000313" key="4">
    <source>
        <dbReference type="Proteomes" id="UP000323392"/>
    </source>
</evidence>
<name>A0A150FRG9_CLOPD</name>
<gene>
    <name evidence="1" type="ORF">JWYL7_1278</name>
    <name evidence="2" type="ORF">SAMN05661008_00244</name>
</gene>
<sequence>MNEEKYIVNKDESTYLFYIDDKNLHMQIIKEEQKLENYIIEQNVECFCADINEDTIHIICINSYGNLIHLQYLDSGTKKDVLTVLDIQHNKFNGIKMCIDNFNIDIFIVVLNIKANNYNLIHYSINNIDLEKYKLGEVVYDEYSSYKIDIDSKNNIHLIYRAYNNSKIQLYYRMFNKVYKRWLVPEKISDRNLDTTNINILCDSNNYVHLFWTTTTTLNYVYKKVDDSLISNWNRHLDFKQMYDGVYNTMLIQVGNDIRLFWTHHKTLYCAQTEIGKNYGKI</sequence>
<dbReference type="Proteomes" id="UP000323392">
    <property type="component" value="Unassembled WGS sequence"/>
</dbReference>
<evidence type="ECO:0000313" key="1">
    <source>
        <dbReference type="EMBL" id="KXZ40203.1"/>
    </source>
</evidence>
<dbReference type="STRING" id="1121328.JWYL7_1278"/>
<dbReference type="AlphaFoldDB" id="A0A150FRG9"/>
<accession>A0A150FRG9</accession>
<evidence type="ECO:0000313" key="3">
    <source>
        <dbReference type="Proteomes" id="UP000092605"/>
    </source>
</evidence>
<comment type="caution">
    <text evidence="1">The sequence shown here is derived from an EMBL/GenBank/DDBJ whole genome shotgun (WGS) entry which is preliminary data.</text>
</comment>
<organism evidence="1 3">
    <name type="scientific">Alkalithermobacter thermoalcaliphilus JW-YL-7 = DSM 7308</name>
    <dbReference type="NCBI Taxonomy" id="1121328"/>
    <lineage>
        <taxon>Bacteria</taxon>
        <taxon>Bacillati</taxon>
        <taxon>Bacillota</taxon>
        <taxon>Clostridia</taxon>
        <taxon>Peptostreptococcales</taxon>
        <taxon>Tepidibacteraceae</taxon>
        <taxon>Alkalithermobacter</taxon>
    </lineage>
</organism>